<dbReference type="EMBL" id="JAAGPU010000008">
    <property type="protein sequence ID" value="NEU04489.1"/>
    <property type="molecule type" value="Genomic_DNA"/>
</dbReference>
<dbReference type="Proteomes" id="UP000481872">
    <property type="component" value="Unassembled WGS sequence"/>
</dbReference>
<dbReference type="InterPro" id="IPR011990">
    <property type="entry name" value="TPR-like_helical_dom_sf"/>
</dbReference>
<sequence>MGLYRYNKNIISVKNGYVTGKSEGDLVLLMGCPFEEDSNYYESVDVVIQQKRMSEETMHLNIKGCDLDLDLINVTESDKQEIMIRGVLGGEVAHLIAYVYKYEDGTLTEIFNYNSFYEKYEFQARYLDNYNIEIFCEETKKKFVLNISDSNDEYLNLIYSRNGKALGNNAPYISAINAIYPVKQVGKNYNSLLIQQIMIEPSNEHMLGIIETLLDIDEYGKMKVIYQSIMKTGKTYNSLRESKIYLNIEDIIPEGSEIISLNKFGGKNDIIKLDLDNDKEDEIIYAYNYKGYGHIGVCKSTQDGLEVVDDYEGKGDDIGYLNIKEVCSRKNKNIIVGWKIRNFTCRLDLLEYKDKKISSLIPDTILCFNKIDVVNLETKKEKLNEIVLWYKKKKTGYEISMYKWIKGNLIEINKYNKYYYTKVLKYYDELIKTKNNSIEYLYNVAKAKYLVSQYEDALKTINKAMYLKLTYPSIEELRDFQYVLSEGLKEK</sequence>
<gene>
    <name evidence="1" type="ORF">G3M99_06370</name>
</gene>
<dbReference type="AlphaFoldDB" id="A0A6M0H1L7"/>
<dbReference type="SUPFAM" id="SSF48452">
    <property type="entry name" value="TPR-like"/>
    <property type="match status" value="1"/>
</dbReference>
<accession>A0A6M0H1L7</accession>
<protein>
    <submittedName>
        <fullName evidence="1">Uncharacterized protein</fullName>
    </submittedName>
</protein>
<evidence type="ECO:0000313" key="1">
    <source>
        <dbReference type="EMBL" id="NEU04489.1"/>
    </source>
</evidence>
<evidence type="ECO:0000313" key="2">
    <source>
        <dbReference type="Proteomes" id="UP000481872"/>
    </source>
</evidence>
<dbReference type="RefSeq" id="WP_061994410.1">
    <property type="nucleotide sequence ID" value="NZ_JAAGPU010000008.1"/>
</dbReference>
<name>A0A6M0H1L7_9CLOT</name>
<organism evidence="1 2">
    <name type="scientific">Clostridium senegalense</name>
    <dbReference type="NCBI Taxonomy" id="1465809"/>
    <lineage>
        <taxon>Bacteria</taxon>
        <taxon>Bacillati</taxon>
        <taxon>Bacillota</taxon>
        <taxon>Clostridia</taxon>
        <taxon>Eubacteriales</taxon>
        <taxon>Clostridiaceae</taxon>
        <taxon>Clostridium</taxon>
    </lineage>
</organism>
<comment type="caution">
    <text evidence="1">The sequence shown here is derived from an EMBL/GenBank/DDBJ whole genome shotgun (WGS) entry which is preliminary data.</text>
</comment>
<reference evidence="1 2" key="1">
    <citation type="submission" date="2020-02" db="EMBL/GenBank/DDBJ databases">
        <title>Genome assembly of a novel Clostridium senegalense strain.</title>
        <authorList>
            <person name="Gupta T.B."/>
            <person name="Jauregui R."/>
            <person name="Maclean P."/>
            <person name="Nawarathana A."/>
            <person name="Brightwell G."/>
        </authorList>
    </citation>
    <scope>NUCLEOTIDE SEQUENCE [LARGE SCALE GENOMIC DNA]</scope>
    <source>
        <strain evidence="1 2">AGRFS4</strain>
    </source>
</reference>
<proteinExistence type="predicted"/>
<keyword evidence="2" id="KW-1185">Reference proteome</keyword>